<evidence type="ECO:0000313" key="3">
    <source>
        <dbReference type="EMBL" id="VFJ93827.1"/>
    </source>
</evidence>
<evidence type="ECO:0008006" key="4">
    <source>
        <dbReference type="Google" id="ProtNLM"/>
    </source>
</evidence>
<feature type="transmembrane region" description="Helical" evidence="2">
    <location>
        <begin position="82"/>
        <end position="100"/>
    </location>
</feature>
<reference evidence="3" key="1">
    <citation type="submission" date="2019-02" db="EMBL/GenBank/DDBJ databases">
        <authorList>
            <person name="Gruber-Vodicka R. H."/>
            <person name="Seah K. B. B."/>
        </authorList>
    </citation>
    <scope>NUCLEOTIDE SEQUENCE</scope>
    <source>
        <strain evidence="3">BECK_M7</strain>
    </source>
</reference>
<dbReference type="AlphaFoldDB" id="A0A450UMR4"/>
<gene>
    <name evidence="3" type="ORF">BECKLFY1418B_GA0070995_105013</name>
</gene>
<proteinExistence type="predicted"/>
<sequence>MGSEAIATGTKPEIGTTPAQQIEPFAGSKETGQCSSPKNNRSVASGATPTAEEEVNDLVFDCERLSIYHAIRRDFLDRWQRISAFLVVLSGTAAFAALSARWNLDWLALVPALFGLASLVFDFTGKARIHENVYRRLCALRGSILADENAAQKIHKWQEAIHEIYADEASTYRALDAWAHNLACDGRGQMEYKLKIPWMHLLLKNVWPFWSANYADRDIAGLHG</sequence>
<protein>
    <recommendedName>
        <fullName evidence="4">SMODS and SLOG-associating 2TM effector domain-containing protein</fullName>
    </recommendedName>
</protein>
<dbReference type="EMBL" id="CAADFF010000050">
    <property type="protein sequence ID" value="VFJ93827.1"/>
    <property type="molecule type" value="Genomic_DNA"/>
</dbReference>
<accession>A0A450UMR4</accession>
<evidence type="ECO:0000256" key="2">
    <source>
        <dbReference type="SAM" id="Phobius"/>
    </source>
</evidence>
<keyword evidence="2" id="KW-0472">Membrane</keyword>
<name>A0A450UMR4_9GAMM</name>
<feature type="compositionally biased region" description="Polar residues" evidence="1">
    <location>
        <begin position="30"/>
        <end position="48"/>
    </location>
</feature>
<evidence type="ECO:0000256" key="1">
    <source>
        <dbReference type="SAM" id="MobiDB-lite"/>
    </source>
</evidence>
<organism evidence="3">
    <name type="scientific">Candidatus Kentrum sp. LFY</name>
    <dbReference type="NCBI Taxonomy" id="2126342"/>
    <lineage>
        <taxon>Bacteria</taxon>
        <taxon>Pseudomonadati</taxon>
        <taxon>Pseudomonadota</taxon>
        <taxon>Gammaproteobacteria</taxon>
        <taxon>Candidatus Kentrum</taxon>
    </lineage>
</organism>
<keyword evidence="2" id="KW-1133">Transmembrane helix</keyword>
<feature type="transmembrane region" description="Helical" evidence="2">
    <location>
        <begin position="106"/>
        <end position="125"/>
    </location>
</feature>
<keyword evidence="2" id="KW-0812">Transmembrane</keyword>
<feature type="region of interest" description="Disordered" evidence="1">
    <location>
        <begin position="1"/>
        <end position="48"/>
    </location>
</feature>